<dbReference type="OrthoDB" id="9795486at2"/>
<keyword evidence="1" id="KW-0732">Signal</keyword>
<keyword evidence="3" id="KW-1185">Reference proteome</keyword>
<gene>
    <name evidence="2" type="ORF">SAMN02910451_00167</name>
</gene>
<dbReference type="EMBL" id="FMUR01000003">
    <property type="protein sequence ID" value="SCX76153.1"/>
    <property type="molecule type" value="Genomic_DNA"/>
</dbReference>
<accession>A0A1G5AE32</accession>
<dbReference type="AlphaFoldDB" id="A0A1G5AE32"/>
<name>A0A1G5AE32_9FIRM</name>
<reference evidence="3" key="1">
    <citation type="submission" date="2016-10" db="EMBL/GenBank/DDBJ databases">
        <authorList>
            <person name="Varghese N."/>
            <person name="Submissions S."/>
        </authorList>
    </citation>
    <scope>NUCLEOTIDE SEQUENCE [LARGE SCALE GENOMIC DNA]</scope>
    <source>
        <strain evidence="3">XBD2006</strain>
    </source>
</reference>
<proteinExistence type="predicted"/>
<organism evidence="2 3">
    <name type="scientific">Butyrivibrio hungatei</name>
    <dbReference type="NCBI Taxonomy" id="185008"/>
    <lineage>
        <taxon>Bacteria</taxon>
        <taxon>Bacillati</taxon>
        <taxon>Bacillota</taxon>
        <taxon>Clostridia</taxon>
        <taxon>Lachnospirales</taxon>
        <taxon>Lachnospiraceae</taxon>
        <taxon>Butyrivibrio</taxon>
    </lineage>
</organism>
<dbReference type="InterPro" id="IPR011050">
    <property type="entry name" value="Pectin_lyase_fold/virulence"/>
</dbReference>
<dbReference type="SUPFAM" id="SSF51126">
    <property type="entry name" value="Pectin lyase-like"/>
    <property type="match status" value="1"/>
</dbReference>
<dbReference type="InterPro" id="IPR012334">
    <property type="entry name" value="Pectin_lyas_fold"/>
</dbReference>
<evidence type="ECO:0000313" key="2">
    <source>
        <dbReference type="EMBL" id="SCX76153.1"/>
    </source>
</evidence>
<protein>
    <recommendedName>
        <fullName evidence="4">Right handed beta helix region</fullName>
    </recommendedName>
</protein>
<sequence>MKRKSSFIVAGMLISLAVSNTLPVLSIDIHAEDGLKQCAVIIGKEDKKFKTISEAVKKASANDTIKVYPGLYPEKINVSTNNIKIVGEDGVVIGNDGNKQTVKPDEDGEALLHIKGDNIEISNLEFANFKIKGPSDSVCPKAIDIDGPSNHVTISNCKVHDIGVVYTDDSEEYNAHGIIAGTSPSKPITDVTITGCELYNLTLGQSEALVVNGNVDKFNIFKNYIHDCDNIAIDAIGYERDKNNEKDRARNGEISENTVVNISSKNNNAYGGDISAGGIYVDGGCDINIRNNYVQGADIGIEVSSEHKKKTVTGVKVYDNVLVNNNGWAGICIGGSDPDDNGDAANNQIYNNTVYNTKSACLRIQNAHNSNNKIQKNIFIATDSAKAYSEECGKNSSGNTVNQNMSNVKMSAGGNSTFKLKGASTTNMTLEIASSDDLSGYGAARTKFVK</sequence>
<dbReference type="SMART" id="SM00710">
    <property type="entry name" value="PbH1"/>
    <property type="match status" value="9"/>
</dbReference>
<evidence type="ECO:0000313" key="3">
    <source>
        <dbReference type="Proteomes" id="UP000183047"/>
    </source>
</evidence>
<evidence type="ECO:0000256" key="1">
    <source>
        <dbReference type="SAM" id="SignalP"/>
    </source>
</evidence>
<dbReference type="InterPro" id="IPR006626">
    <property type="entry name" value="PbH1"/>
</dbReference>
<evidence type="ECO:0008006" key="4">
    <source>
        <dbReference type="Google" id="ProtNLM"/>
    </source>
</evidence>
<dbReference type="Proteomes" id="UP000183047">
    <property type="component" value="Unassembled WGS sequence"/>
</dbReference>
<dbReference type="RefSeq" id="WP_074461018.1">
    <property type="nucleotide sequence ID" value="NZ_FMUR01000003.1"/>
</dbReference>
<feature type="chain" id="PRO_5038567593" description="Right handed beta helix region" evidence="1">
    <location>
        <begin position="21"/>
        <end position="450"/>
    </location>
</feature>
<dbReference type="Gene3D" id="2.160.20.10">
    <property type="entry name" value="Single-stranded right-handed beta-helix, Pectin lyase-like"/>
    <property type="match status" value="1"/>
</dbReference>
<feature type="signal peptide" evidence="1">
    <location>
        <begin position="1"/>
        <end position="20"/>
    </location>
</feature>